<proteinExistence type="predicted"/>
<dbReference type="STRING" id="857265.WG78_20040"/>
<protein>
    <recommendedName>
        <fullName evidence="3">PAAR motif protein</fullName>
    </recommendedName>
</protein>
<dbReference type="OrthoDB" id="8594232at2"/>
<dbReference type="Pfam" id="PF05488">
    <property type="entry name" value="PAAR_motif"/>
    <property type="match status" value="1"/>
</dbReference>
<accession>A0A0N0XGC2</accession>
<evidence type="ECO:0008006" key="3">
    <source>
        <dbReference type="Google" id="ProtNLM"/>
    </source>
</evidence>
<comment type="caution">
    <text evidence="1">The sequence shown here is derived from an EMBL/GenBank/DDBJ whole genome shotgun (WGS) entry which is preliminary data.</text>
</comment>
<evidence type="ECO:0000313" key="1">
    <source>
        <dbReference type="EMBL" id="KPC49649.1"/>
    </source>
</evidence>
<dbReference type="Proteomes" id="UP000037939">
    <property type="component" value="Unassembled WGS sequence"/>
</dbReference>
<dbReference type="CDD" id="cd14744">
    <property type="entry name" value="PAAR_CT_2"/>
    <property type="match status" value="1"/>
</dbReference>
<dbReference type="InterPro" id="IPR008727">
    <property type="entry name" value="PAAR_motif"/>
</dbReference>
<name>A0A0N0XGC2_9NEIS</name>
<reference evidence="1 2" key="1">
    <citation type="submission" date="2015-07" db="EMBL/GenBank/DDBJ databases">
        <title>Draft genome sequence of the Amantichitinum ursilacus IGB-41, a new chitin-degrading bacterium.</title>
        <authorList>
            <person name="Kirstahler P."/>
            <person name="Guenther M."/>
            <person name="Grumaz C."/>
            <person name="Rupp S."/>
            <person name="Zibek S."/>
            <person name="Sohn K."/>
        </authorList>
    </citation>
    <scope>NUCLEOTIDE SEQUENCE [LARGE SCALE GENOMIC DNA]</scope>
    <source>
        <strain evidence="1 2">IGB-41</strain>
    </source>
</reference>
<evidence type="ECO:0000313" key="2">
    <source>
        <dbReference type="Proteomes" id="UP000037939"/>
    </source>
</evidence>
<sequence length="168" mass="17690">MGVLAGIGDRTTSGGEIISASSTYIDGGKQLCVSGDKAWCKACRGAFPVSGTATHWADNGNLMVQDGDRVLCRCADNRVIAHSSSYYDQTPAPAIASFEAIAAVSAPPANTFDDRFRLLSGQTGQPLPGIEYAVRRATGALEYGVTDALGCTHLVVNREKPEMLAIYC</sequence>
<dbReference type="AlphaFoldDB" id="A0A0N0XGC2"/>
<dbReference type="EMBL" id="LAQT01000036">
    <property type="protein sequence ID" value="KPC49649.1"/>
    <property type="molecule type" value="Genomic_DNA"/>
</dbReference>
<gene>
    <name evidence="1" type="ORF">WG78_20040</name>
</gene>
<dbReference type="RefSeq" id="WP_053939576.1">
    <property type="nucleotide sequence ID" value="NZ_LAQT01000036.1"/>
</dbReference>
<organism evidence="1 2">
    <name type="scientific">Amantichitinum ursilacus</name>
    <dbReference type="NCBI Taxonomy" id="857265"/>
    <lineage>
        <taxon>Bacteria</taxon>
        <taxon>Pseudomonadati</taxon>
        <taxon>Pseudomonadota</taxon>
        <taxon>Betaproteobacteria</taxon>
        <taxon>Neisseriales</taxon>
        <taxon>Chitinibacteraceae</taxon>
        <taxon>Amantichitinum</taxon>
    </lineage>
</organism>
<keyword evidence="2" id="KW-1185">Reference proteome</keyword>